<keyword evidence="1" id="KW-1133">Transmembrane helix</keyword>
<evidence type="ECO:0000313" key="3">
    <source>
        <dbReference type="Proteomes" id="UP001221898"/>
    </source>
</evidence>
<dbReference type="EMBL" id="JAINUG010000084">
    <property type="protein sequence ID" value="KAJ8399287.1"/>
    <property type="molecule type" value="Genomic_DNA"/>
</dbReference>
<protein>
    <submittedName>
        <fullName evidence="2">Uncharacterized protein</fullName>
    </submittedName>
</protein>
<evidence type="ECO:0000313" key="2">
    <source>
        <dbReference type="EMBL" id="KAJ8399287.1"/>
    </source>
</evidence>
<proteinExistence type="predicted"/>
<evidence type="ECO:0000256" key="1">
    <source>
        <dbReference type="SAM" id="Phobius"/>
    </source>
</evidence>
<dbReference type="Proteomes" id="UP001221898">
    <property type="component" value="Unassembled WGS sequence"/>
</dbReference>
<name>A0AAD7SAY6_9TELE</name>
<sequence>MASPFTEMEVLIVLFSLVVFSLFTVAGLFKETYMRIQERENRSGNEDQEPVIVCHAETIQSTLSSHWM</sequence>
<keyword evidence="3" id="KW-1185">Reference proteome</keyword>
<keyword evidence="1" id="KW-0472">Membrane</keyword>
<organism evidence="2 3">
    <name type="scientific">Aldrovandia affinis</name>
    <dbReference type="NCBI Taxonomy" id="143900"/>
    <lineage>
        <taxon>Eukaryota</taxon>
        <taxon>Metazoa</taxon>
        <taxon>Chordata</taxon>
        <taxon>Craniata</taxon>
        <taxon>Vertebrata</taxon>
        <taxon>Euteleostomi</taxon>
        <taxon>Actinopterygii</taxon>
        <taxon>Neopterygii</taxon>
        <taxon>Teleostei</taxon>
        <taxon>Notacanthiformes</taxon>
        <taxon>Halosauridae</taxon>
        <taxon>Aldrovandia</taxon>
    </lineage>
</organism>
<feature type="transmembrane region" description="Helical" evidence="1">
    <location>
        <begin position="12"/>
        <end position="29"/>
    </location>
</feature>
<reference evidence="2" key="1">
    <citation type="journal article" date="2023" name="Science">
        <title>Genome structures resolve the early diversification of teleost fishes.</title>
        <authorList>
            <person name="Parey E."/>
            <person name="Louis A."/>
            <person name="Montfort J."/>
            <person name="Bouchez O."/>
            <person name="Roques C."/>
            <person name="Iampietro C."/>
            <person name="Lluch J."/>
            <person name="Castinel A."/>
            <person name="Donnadieu C."/>
            <person name="Desvignes T."/>
            <person name="Floi Bucao C."/>
            <person name="Jouanno E."/>
            <person name="Wen M."/>
            <person name="Mejri S."/>
            <person name="Dirks R."/>
            <person name="Jansen H."/>
            <person name="Henkel C."/>
            <person name="Chen W.J."/>
            <person name="Zahm M."/>
            <person name="Cabau C."/>
            <person name="Klopp C."/>
            <person name="Thompson A.W."/>
            <person name="Robinson-Rechavi M."/>
            <person name="Braasch I."/>
            <person name="Lecointre G."/>
            <person name="Bobe J."/>
            <person name="Postlethwait J.H."/>
            <person name="Berthelot C."/>
            <person name="Roest Crollius H."/>
            <person name="Guiguen Y."/>
        </authorList>
    </citation>
    <scope>NUCLEOTIDE SEQUENCE</scope>
    <source>
        <strain evidence="2">NC1722</strain>
    </source>
</reference>
<keyword evidence="1" id="KW-0812">Transmembrane</keyword>
<gene>
    <name evidence="2" type="ORF">AAFF_G00413250</name>
</gene>
<accession>A0AAD7SAY6</accession>
<comment type="caution">
    <text evidence="2">The sequence shown here is derived from an EMBL/GenBank/DDBJ whole genome shotgun (WGS) entry which is preliminary data.</text>
</comment>
<dbReference type="AlphaFoldDB" id="A0AAD7SAY6"/>